<dbReference type="Gene3D" id="3.80.10.10">
    <property type="entry name" value="Ribonuclease Inhibitor"/>
    <property type="match status" value="1"/>
</dbReference>
<dbReference type="AlphaFoldDB" id="A0A9J6C004"/>
<organism evidence="2 3">
    <name type="scientific">Polypedilum vanderplanki</name>
    <name type="common">Sleeping chironomid midge</name>
    <dbReference type="NCBI Taxonomy" id="319348"/>
    <lineage>
        <taxon>Eukaryota</taxon>
        <taxon>Metazoa</taxon>
        <taxon>Ecdysozoa</taxon>
        <taxon>Arthropoda</taxon>
        <taxon>Hexapoda</taxon>
        <taxon>Insecta</taxon>
        <taxon>Pterygota</taxon>
        <taxon>Neoptera</taxon>
        <taxon>Endopterygota</taxon>
        <taxon>Diptera</taxon>
        <taxon>Nematocera</taxon>
        <taxon>Chironomoidea</taxon>
        <taxon>Chironomidae</taxon>
        <taxon>Chironominae</taxon>
        <taxon>Polypedilum</taxon>
        <taxon>Polypedilum</taxon>
    </lineage>
</organism>
<dbReference type="InterPro" id="IPR032675">
    <property type="entry name" value="LRR_dom_sf"/>
</dbReference>
<protein>
    <submittedName>
        <fullName evidence="2">Uncharacterized protein</fullName>
    </submittedName>
</protein>
<sequence>MKDIVLTLKDVRVIVPAAVKRGENVNLICQYDLEGDTLYSLKWYKGKREFFRFTPKKEPSLQTFPVPGIYVELSMSSVHKMKNFNLFASIFCFFIVQSYYKVLSITIECQFYTGGWIYLGESIYTCYMKSNEAYTNGRVTIDSIDTAHRGGKTNYDVKGFISLNTKTIEFIPTSLEKVFKNLISIRIDNSNLRDIRKENLKAYPLLKGLYLYRNKIEVIRVDLFQYNPNLEVIFLEDNKIAHIEPQTFKNLNKIRVLMLSYNLCKDFFGFADTREETLKLIQTIDNGTCISDQFTSESFITPNVIKTNERFEKLQENEETILESLRKLKNQVEKLTVEIATLSRQQNNCENSCMVSKVENAIKESFRCSRESSNSNRG</sequence>
<evidence type="ECO:0000313" key="3">
    <source>
        <dbReference type="Proteomes" id="UP001107558"/>
    </source>
</evidence>
<evidence type="ECO:0000256" key="1">
    <source>
        <dbReference type="SAM" id="Coils"/>
    </source>
</evidence>
<dbReference type="Pfam" id="PF13855">
    <property type="entry name" value="LRR_8"/>
    <property type="match status" value="1"/>
</dbReference>
<dbReference type="Proteomes" id="UP001107558">
    <property type="component" value="Chromosome 2"/>
</dbReference>
<dbReference type="PANTHER" id="PTHR21261:SF15">
    <property type="entry name" value="BEATEN PATH IIIA, ISOFORM D-RELATED"/>
    <property type="match status" value="1"/>
</dbReference>
<feature type="coiled-coil region" evidence="1">
    <location>
        <begin position="311"/>
        <end position="352"/>
    </location>
</feature>
<dbReference type="SUPFAM" id="SSF52058">
    <property type="entry name" value="L domain-like"/>
    <property type="match status" value="1"/>
</dbReference>
<keyword evidence="3" id="KW-1185">Reference proteome</keyword>
<keyword evidence="1" id="KW-0175">Coiled coil</keyword>
<evidence type="ECO:0000313" key="2">
    <source>
        <dbReference type="EMBL" id="KAG5675399.1"/>
    </source>
</evidence>
<comment type="caution">
    <text evidence="2">The sequence shown here is derived from an EMBL/GenBank/DDBJ whole genome shotgun (WGS) entry which is preliminary data.</text>
</comment>
<proteinExistence type="predicted"/>
<dbReference type="InterPro" id="IPR001611">
    <property type="entry name" value="Leu-rich_rpt"/>
</dbReference>
<accession>A0A9J6C004</accession>
<reference evidence="2" key="1">
    <citation type="submission" date="2021-03" db="EMBL/GenBank/DDBJ databases">
        <title>Chromosome level genome of the anhydrobiotic midge Polypedilum vanderplanki.</title>
        <authorList>
            <person name="Yoshida Y."/>
            <person name="Kikawada T."/>
            <person name="Gusev O."/>
        </authorList>
    </citation>
    <scope>NUCLEOTIDE SEQUENCE</scope>
    <source>
        <strain evidence="2">NIAS01</strain>
        <tissue evidence="2">Whole body or cell culture</tissue>
    </source>
</reference>
<dbReference type="OrthoDB" id="4691307at2759"/>
<name>A0A9J6C004_POLVA</name>
<dbReference type="EMBL" id="JADBJN010000002">
    <property type="protein sequence ID" value="KAG5675399.1"/>
    <property type="molecule type" value="Genomic_DNA"/>
</dbReference>
<gene>
    <name evidence="2" type="ORF">PVAND_005307</name>
</gene>
<dbReference type="PANTHER" id="PTHR21261">
    <property type="entry name" value="BEAT PROTEIN"/>
    <property type="match status" value="1"/>
</dbReference>